<evidence type="ECO:0000313" key="3">
    <source>
        <dbReference type="Proteomes" id="UP001586593"/>
    </source>
</evidence>
<feature type="region of interest" description="Disordered" evidence="1">
    <location>
        <begin position="1"/>
        <end position="43"/>
    </location>
</feature>
<feature type="region of interest" description="Disordered" evidence="1">
    <location>
        <begin position="90"/>
        <end position="185"/>
    </location>
</feature>
<accession>A0ABR3XII4</accession>
<keyword evidence="3" id="KW-1185">Reference proteome</keyword>
<dbReference type="Proteomes" id="UP001586593">
    <property type="component" value="Unassembled WGS sequence"/>
</dbReference>
<reference evidence="2 3" key="1">
    <citation type="journal article" date="2024" name="Commun. Biol.">
        <title>Comparative genomic analysis of thermophilic fungi reveals convergent evolutionary adaptations and gene losses.</title>
        <authorList>
            <person name="Steindorff A.S."/>
            <person name="Aguilar-Pontes M.V."/>
            <person name="Robinson A.J."/>
            <person name="Andreopoulos B."/>
            <person name="LaButti K."/>
            <person name="Kuo A."/>
            <person name="Mondo S."/>
            <person name="Riley R."/>
            <person name="Otillar R."/>
            <person name="Haridas S."/>
            <person name="Lipzen A."/>
            <person name="Grimwood J."/>
            <person name="Schmutz J."/>
            <person name="Clum A."/>
            <person name="Reid I.D."/>
            <person name="Moisan M.C."/>
            <person name="Butler G."/>
            <person name="Nguyen T.T.M."/>
            <person name="Dewar K."/>
            <person name="Conant G."/>
            <person name="Drula E."/>
            <person name="Henrissat B."/>
            <person name="Hansel C."/>
            <person name="Singer S."/>
            <person name="Hutchinson M.I."/>
            <person name="de Vries R.P."/>
            <person name="Natvig D.O."/>
            <person name="Powell A.J."/>
            <person name="Tsang A."/>
            <person name="Grigoriev I.V."/>
        </authorList>
    </citation>
    <scope>NUCLEOTIDE SEQUENCE [LARGE SCALE GENOMIC DNA]</scope>
    <source>
        <strain evidence="2 3">ATCC 24622</strain>
    </source>
</reference>
<feature type="compositionally biased region" description="Basic and acidic residues" evidence="1">
    <location>
        <begin position="25"/>
        <end position="39"/>
    </location>
</feature>
<dbReference type="EMBL" id="JAZHXJ010000086">
    <property type="protein sequence ID" value="KAL1875761.1"/>
    <property type="molecule type" value="Genomic_DNA"/>
</dbReference>
<proteinExistence type="predicted"/>
<protein>
    <submittedName>
        <fullName evidence="2">Uncharacterized protein</fullName>
    </submittedName>
</protein>
<evidence type="ECO:0000313" key="2">
    <source>
        <dbReference type="EMBL" id="KAL1875761.1"/>
    </source>
</evidence>
<sequence length="360" mass="40015">MAQPQRPYDQSPMPWGGGDGLSSLEYHEGGQMRTHDGGYHRRSSSLLHTTAAATTSVTLPQVSPLHPAAAPPLAHYASVSATTGLGVESFYGTGPAPPSQLQGHPSGSRTHGMASRPQYSQPPGEEFTTWDYAGRRSPVSSNPPSYGGPFLDNAGSSVPLPAAQVNSRARPQRHPSNRDEFDGPHQFLRPRGYIVIRDRELPRLPTHLSVQEQDSVLSKVNERLSQCAYDFVAQYQFPVPLTPDRGLIERPEDWEWSEWVHLLKRLATKRRIPARVLYDEQIRQFVTTLENSLEVRYGARHQPRPPKDDRSILQLISAGIQVAKIVKDADAMEYLDRLYVATERRIQELSAAHAAGFGTF</sequence>
<comment type="caution">
    <text evidence="2">The sequence shown here is derived from an EMBL/GenBank/DDBJ whole genome shotgun (WGS) entry which is preliminary data.</text>
</comment>
<organism evidence="2 3">
    <name type="scientific">Phialemonium thermophilum</name>
    <dbReference type="NCBI Taxonomy" id="223376"/>
    <lineage>
        <taxon>Eukaryota</taxon>
        <taxon>Fungi</taxon>
        <taxon>Dikarya</taxon>
        <taxon>Ascomycota</taxon>
        <taxon>Pezizomycotina</taxon>
        <taxon>Sordariomycetes</taxon>
        <taxon>Sordariomycetidae</taxon>
        <taxon>Cephalothecales</taxon>
        <taxon>Cephalothecaceae</taxon>
        <taxon>Phialemonium</taxon>
    </lineage>
</organism>
<name>A0ABR3XII4_9PEZI</name>
<evidence type="ECO:0000256" key="1">
    <source>
        <dbReference type="SAM" id="MobiDB-lite"/>
    </source>
</evidence>
<feature type="compositionally biased region" description="Polar residues" evidence="1">
    <location>
        <begin position="99"/>
        <end position="109"/>
    </location>
</feature>
<gene>
    <name evidence="2" type="ORF">VTK73DRAFT_9822</name>
</gene>